<evidence type="ECO:0000313" key="4">
    <source>
        <dbReference type="EMBL" id="NBE07611.1"/>
    </source>
</evidence>
<comment type="similarity">
    <text evidence="1">Belongs to the ATP-dependent AMP-binding enzyme family.</text>
</comment>
<sequence>MANMLFDALFAPLDGREAVLLVLPDGRRISGDGFLRLVARQAQALRGLGLGKGDRIVVQVGKSPEALALYGAAVALGAIFVPLNTAYTADEVGYFLTNAAPRLFVCDGAKAGVMAPVAAEAGARLVVLNADGSGELSDLAAGAADRVEPVACGPDDLAAFLYTSGTTGRSKGAMLSHRNLLSNAEVLVREWRFTGGDVLLHALPIFHTHGLFVASNVALLSGAAMIWLPGFDAGEVLRLLPQASVMMGVPTFYTRLLEDARLDRDLVGHMRLFVSGSAPLLAETHEAWEARTGHRILERYGMTETNMNTSNPYAGERRAGTVGFPLPGVELRIIADGQAVGPEEVGMIEVRGPNVFQGYWQMPEKTAEELRSDGWFITGDLGKRDAEGYVHIVGRAKDLVITGGYNVYPKEVELLLDEVPGVAESAVIGVPHPDFGEAVFAVLVAQKGAAVQPEAALAAIADRLARFKQPKAAVVVDSLPRNTMGKVQKNLLRDTYRGWFS</sequence>
<dbReference type="SUPFAM" id="SSF56801">
    <property type="entry name" value="Acetyl-CoA synthetase-like"/>
    <property type="match status" value="1"/>
</dbReference>
<dbReference type="PROSITE" id="PS00455">
    <property type="entry name" value="AMP_BINDING"/>
    <property type="match status" value="1"/>
</dbReference>
<dbReference type="InterPro" id="IPR025110">
    <property type="entry name" value="AMP-bd_C"/>
</dbReference>
<proteinExistence type="inferred from homology"/>
<keyword evidence="5" id="KW-1185">Reference proteome</keyword>
<dbReference type="Proteomes" id="UP001517376">
    <property type="component" value="Unassembled WGS sequence"/>
</dbReference>
<dbReference type="RefSeq" id="WP_161766646.1">
    <property type="nucleotide sequence ID" value="NZ_JAAATW010000002.1"/>
</dbReference>
<dbReference type="CDD" id="cd05941">
    <property type="entry name" value="MCS"/>
    <property type="match status" value="1"/>
</dbReference>
<accession>A0ABW9Y501</accession>
<dbReference type="Gene3D" id="3.30.300.30">
    <property type="match status" value="1"/>
</dbReference>
<gene>
    <name evidence="4" type="ORF">GU920_08690</name>
</gene>
<feature type="domain" description="AMP-dependent synthetase/ligase" evidence="2">
    <location>
        <begin position="21"/>
        <end position="360"/>
    </location>
</feature>
<reference evidence="5" key="1">
    <citation type="submission" date="2020-01" db="EMBL/GenBank/DDBJ databases">
        <title>Sphingomonas sp. strain CSW-10.</title>
        <authorList>
            <person name="Chen W.-M."/>
        </authorList>
    </citation>
    <scope>NUCLEOTIDE SEQUENCE [LARGE SCALE GENOMIC DNA]</scope>
    <source>
        <strain evidence="5">CCP-1</strain>
    </source>
</reference>
<dbReference type="EMBL" id="JAAATW010000002">
    <property type="protein sequence ID" value="NBE07611.1"/>
    <property type="molecule type" value="Genomic_DNA"/>
</dbReference>
<feature type="domain" description="AMP-binding enzyme C-terminal" evidence="3">
    <location>
        <begin position="411"/>
        <end position="486"/>
    </location>
</feature>
<dbReference type="Gene3D" id="3.40.50.12780">
    <property type="entry name" value="N-terminal domain of ligase-like"/>
    <property type="match status" value="1"/>
</dbReference>
<organism evidence="4 5">
    <name type="scientific">Paragemmobacter ruber</name>
    <dbReference type="NCBI Taxonomy" id="1985673"/>
    <lineage>
        <taxon>Bacteria</taxon>
        <taxon>Pseudomonadati</taxon>
        <taxon>Pseudomonadota</taxon>
        <taxon>Alphaproteobacteria</taxon>
        <taxon>Rhodobacterales</taxon>
        <taxon>Paracoccaceae</taxon>
        <taxon>Paragemmobacter</taxon>
    </lineage>
</organism>
<dbReference type="PANTHER" id="PTHR43201:SF8">
    <property type="entry name" value="ACYL-COA SYNTHETASE FAMILY MEMBER 3"/>
    <property type="match status" value="1"/>
</dbReference>
<comment type="caution">
    <text evidence="4">The sequence shown here is derived from an EMBL/GenBank/DDBJ whole genome shotgun (WGS) entry which is preliminary data.</text>
</comment>
<dbReference type="InterPro" id="IPR042099">
    <property type="entry name" value="ANL_N_sf"/>
</dbReference>
<evidence type="ECO:0000259" key="3">
    <source>
        <dbReference type="Pfam" id="PF13193"/>
    </source>
</evidence>
<dbReference type="InterPro" id="IPR000873">
    <property type="entry name" value="AMP-dep_synth/lig_dom"/>
</dbReference>
<dbReference type="PANTHER" id="PTHR43201">
    <property type="entry name" value="ACYL-COA SYNTHETASE"/>
    <property type="match status" value="1"/>
</dbReference>
<dbReference type="Pfam" id="PF13193">
    <property type="entry name" value="AMP-binding_C"/>
    <property type="match status" value="1"/>
</dbReference>
<evidence type="ECO:0000256" key="1">
    <source>
        <dbReference type="ARBA" id="ARBA00006432"/>
    </source>
</evidence>
<name>A0ABW9Y501_9RHOB</name>
<dbReference type="Pfam" id="PF00501">
    <property type="entry name" value="AMP-binding"/>
    <property type="match status" value="1"/>
</dbReference>
<dbReference type="InterPro" id="IPR045851">
    <property type="entry name" value="AMP-bd_C_sf"/>
</dbReference>
<evidence type="ECO:0000313" key="5">
    <source>
        <dbReference type="Proteomes" id="UP001517376"/>
    </source>
</evidence>
<dbReference type="InterPro" id="IPR020845">
    <property type="entry name" value="AMP-binding_CS"/>
</dbReference>
<dbReference type="NCBIfam" id="NF005702">
    <property type="entry name" value="PRK07514.1"/>
    <property type="match status" value="1"/>
</dbReference>
<evidence type="ECO:0000259" key="2">
    <source>
        <dbReference type="Pfam" id="PF00501"/>
    </source>
</evidence>
<protein>
    <submittedName>
        <fullName evidence="4">AMP-binding protein</fullName>
    </submittedName>
</protein>